<dbReference type="STRING" id="4555.K4AK74"/>
<dbReference type="HOGENOM" id="CLU_144444_0_0_1"/>
<dbReference type="EnsemblPlants" id="KQK87005">
    <property type="protein sequence ID" value="KQK87005"/>
    <property type="gene ID" value="SETIT_039297mg"/>
</dbReference>
<sequence length="112" mass="12322">MLCVGEIGDRPPSSGSEGNPDTAADANVAWLEDNVGRSSVGRVSQSPPPKRTKSMEYYVERISESMMQKTMNERNLISREEEEVMEILHLIEQDGVPNGSELSITAAENRIA</sequence>
<dbReference type="InParanoid" id="K4AK74"/>
<dbReference type="AlphaFoldDB" id="K4AK74"/>
<accession>K4AK74</accession>
<reference evidence="3" key="1">
    <citation type="journal article" date="2012" name="Nat. Biotechnol.">
        <title>Reference genome sequence of the model plant Setaria.</title>
        <authorList>
            <person name="Bennetzen J.L."/>
            <person name="Schmutz J."/>
            <person name="Wang H."/>
            <person name="Percifield R."/>
            <person name="Hawkins J."/>
            <person name="Pontaroli A.C."/>
            <person name="Estep M."/>
            <person name="Feng L."/>
            <person name="Vaughn J.N."/>
            <person name="Grimwood J."/>
            <person name="Jenkins J."/>
            <person name="Barry K."/>
            <person name="Lindquist E."/>
            <person name="Hellsten U."/>
            <person name="Deshpande S."/>
            <person name="Wang X."/>
            <person name="Wu X."/>
            <person name="Mitros T."/>
            <person name="Triplett J."/>
            <person name="Yang X."/>
            <person name="Ye C.Y."/>
            <person name="Mauro-Herrera M."/>
            <person name="Wang L."/>
            <person name="Li P."/>
            <person name="Sharma M."/>
            <person name="Sharma R."/>
            <person name="Ronald P.C."/>
            <person name="Panaud O."/>
            <person name="Kellogg E.A."/>
            <person name="Brutnell T.P."/>
            <person name="Doust A.N."/>
            <person name="Tuskan G.A."/>
            <person name="Rokhsar D."/>
            <person name="Devos K.M."/>
        </authorList>
    </citation>
    <scope>NUCLEOTIDE SEQUENCE [LARGE SCALE GENOMIC DNA]</scope>
    <source>
        <strain evidence="3">cv. Yugu1</strain>
    </source>
</reference>
<dbReference type="Proteomes" id="UP000004995">
    <property type="component" value="Unassembled WGS sequence"/>
</dbReference>
<feature type="region of interest" description="Disordered" evidence="1">
    <location>
        <begin position="1"/>
        <end position="25"/>
    </location>
</feature>
<evidence type="ECO:0000313" key="2">
    <source>
        <dbReference type="EnsemblPlants" id="KQK87005"/>
    </source>
</evidence>
<organism evidence="2 3">
    <name type="scientific">Setaria italica</name>
    <name type="common">Foxtail millet</name>
    <name type="synonym">Panicum italicum</name>
    <dbReference type="NCBI Taxonomy" id="4555"/>
    <lineage>
        <taxon>Eukaryota</taxon>
        <taxon>Viridiplantae</taxon>
        <taxon>Streptophyta</taxon>
        <taxon>Embryophyta</taxon>
        <taxon>Tracheophyta</taxon>
        <taxon>Spermatophyta</taxon>
        <taxon>Magnoliopsida</taxon>
        <taxon>Liliopsida</taxon>
        <taxon>Poales</taxon>
        <taxon>Poaceae</taxon>
        <taxon>PACMAD clade</taxon>
        <taxon>Panicoideae</taxon>
        <taxon>Panicodae</taxon>
        <taxon>Paniceae</taxon>
        <taxon>Cenchrinae</taxon>
        <taxon>Setaria</taxon>
    </lineage>
</organism>
<dbReference type="Gramene" id="KQK87005">
    <property type="protein sequence ID" value="KQK87005"/>
    <property type="gene ID" value="SETIT_039297mg"/>
</dbReference>
<dbReference type="EMBL" id="AGNK02005360">
    <property type="status" value="NOT_ANNOTATED_CDS"/>
    <property type="molecule type" value="Genomic_DNA"/>
</dbReference>
<keyword evidence="3" id="KW-1185">Reference proteome</keyword>
<protein>
    <submittedName>
        <fullName evidence="2">Uncharacterized protein</fullName>
    </submittedName>
</protein>
<reference evidence="2" key="2">
    <citation type="submission" date="2018-08" db="UniProtKB">
        <authorList>
            <consortium name="EnsemblPlants"/>
        </authorList>
    </citation>
    <scope>IDENTIFICATION</scope>
    <source>
        <strain evidence="2">Yugu1</strain>
    </source>
</reference>
<evidence type="ECO:0000256" key="1">
    <source>
        <dbReference type="SAM" id="MobiDB-lite"/>
    </source>
</evidence>
<evidence type="ECO:0000313" key="3">
    <source>
        <dbReference type="Proteomes" id="UP000004995"/>
    </source>
</evidence>
<name>K4AK74_SETIT</name>
<proteinExistence type="predicted"/>
<dbReference type="OMA" id="MMQKTMN"/>